<dbReference type="InterPro" id="IPR007157">
    <property type="entry name" value="PspA_VIPP1"/>
</dbReference>
<comment type="similarity">
    <text evidence="1">Belongs to the PspA/Vipp/IM30 family.</text>
</comment>
<dbReference type="Pfam" id="PF04012">
    <property type="entry name" value="PspA_IM30"/>
    <property type="match status" value="1"/>
</dbReference>
<organism evidence="2 3">
    <name type="scientific">Bosea rubneri</name>
    <dbReference type="NCBI Taxonomy" id="3075434"/>
    <lineage>
        <taxon>Bacteria</taxon>
        <taxon>Pseudomonadati</taxon>
        <taxon>Pseudomonadota</taxon>
        <taxon>Alphaproteobacteria</taxon>
        <taxon>Hyphomicrobiales</taxon>
        <taxon>Boseaceae</taxon>
        <taxon>Bosea</taxon>
    </lineage>
</organism>
<reference evidence="2 3" key="1">
    <citation type="submission" date="2023-09" db="EMBL/GenBank/DDBJ databases">
        <title>Whole genome shotgun sequencing (WGS) of Bosea sp. ZW T0_25, isolated from stored onions (Allium cepa).</title>
        <authorList>
            <person name="Stoll D.A."/>
            <person name="Huch M."/>
        </authorList>
    </citation>
    <scope>NUCLEOTIDE SEQUENCE [LARGE SCALE GENOMIC DNA]</scope>
    <source>
        <strain evidence="2 3">ZW T0_25</strain>
    </source>
</reference>
<sequence length="230" mass="24831">MLKMFLTFIRGGAAIAEERFADRNALVILDQQLRDAAATFERAKKALAVAIAQDQQESARLTAGNARIADLELRVSAALVARDDGLARDGAEAIASLEADRDAAASAQALFAAEIVRLRRHVGQAQARIAVLDRGRRLARASEAVRDIRRGRIDAGLPHEATLAEAEQTLKRLRERQVEAEAADLALDELDGAAAASITEKLAARGFGPRLRASAEDVLERLRARQVQPS</sequence>
<gene>
    <name evidence="2" type="ORF">RKE40_15940</name>
</gene>
<dbReference type="EMBL" id="JAWDID010000023">
    <property type="protein sequence ID" value="MDU0341389.1"/>
    <property type="molecule type" value="Genomic_DNA"/>
</dbReference>
<protein>
    <submittedName>
        <fullName evidence="2">PspA/IM30 family protein</fullName>
    </submittedName>
</protein>
<proteinExistence type="inferred from homology"/>
<keyword evidence="3" id="KW-1185">Reference proteome</keyword>
<dbReference type="RefSeq" id="WP_316019214.1">
    <property type="nucleotide sequence ID" value="NZ_JAWDID010000023.1"/>
</dbReference>
<evidence type="ECO:0000313" key="3">
    <source>
        <dbReference type="Proteomes" id="UP001254257"/>
    </source>
</evidence>
<evidence type="ECO:0000256" key="1">
    <source>
        <dbReference type="ARBA" id="ARBA00043985"/>
    </source>
</evidence>
<comment type="caution">
    <text evidence="2">The sequence shown here is derived from an EMBL/GenBank/DDBJ whole genome shotgun (WGS) entry which is preliminary data.</text>
</comment>
<evidence type="ECO:0000313" key="2">
    <source>
        <dbReference type="EMBL" id="MDU0341389.1"/>
    </source>
</evidence>
<dbReference type="Proteomes" id="UP001254257">
    <property type="component" value="Unassembled WGS sequence"/>
</dbReference>
<accession>A0ABU3S9G8</accession>
<name>A0ABU3S9G8_9HYPH</name>